<keyword evidence="5" id="KW-1185">Reference proteome</keyword>
<dbReference type="PANTHER" id="PTHR35303">
    <property type="entry name" value="OS02G0197800 PROTEIN"/>
    <property type="match status" value="1"/>
</dbReference>
<evidence type="ECO:0000313" key="4">
    <source>
        <dbReference type="EMBL" id="QIR13347.1"/>
    </source>
</evidence>
<dbReference type="KEGG" id="saes:HBH39_01605"/>
<dbReference type="InterPro" id="IPR010376">
    <property type="entry name" value="GBBH-like_N"/>
</dbReference>
<dbReference type="PANTHER" id="PTHR35303:SF5">
    <property type="entry name" value="OS02G0197800 PROTEIN"/>
    <property type="match status" value="1"/>
</dbReference>
<accession>A0A6G9QH04</accession>
<reference evidence="4 5" key="1">
    <citation type="submission" date="2020-03" db="EMBL/GenBank/DDBJ databases">
        <title>Complete genome sequence of Shewanella sp.</title>
        <authorList>
            <person name="Kim Y.-S."/>
            <person name="Kim S.-J."/>
            <person name="Jung H.-K."/>
            <person name="Kim K.-H."/>
        </authorList>
    </citation>
    <scope>NUCLEOTIDE SEQUENCE [LARGE SCALE GENOMIC DNA]</scope>
    <source>
        <strain evidence="4 5">PN3F2</strain>
    </source>
</reference>
<dbReference type="Pfam" id="PF06155">
    <property type="entry name" value="GBBH-like_N"/>
    <property type="match status" value="1"/>
</dbReference>
<sequence length="128" mass="14541">MSETTPNVIGLKLKRKSKLLEVSFDNGEVFNISCEMLRVHSPSAEVQQHGNPILVTHKKEVNITAIEPVGNYAVKIVFDDGHDTGLFSWKILYELGSHQVEIWERYLARLRAEKGSREALISMNIKYS</sequence>
<dbReference type="Proteomes" id="UP000502608">
    <property type="component" value="Chromosome"/>
</dbReference>
<feature type="domain" description="Gamma-butyrobetaine hydroxylase-like N-terminal" evidence="3">
    <location>
        <begin position="12"/>
        <end position="93"/>
    </location>
</feature>
<protein>
    <submittedName>
        <fullName evidence="4">DUF971 domain-containing protein</fullName>
    </submittedName>
</protein>
<dbReference type="InterPro" id="IPR038492">
    <property type="entry name" value="GBBH-like_N_sf"/>
</dbReference>
<proteinExistence type="predicted"/>
<dbReference type="AlphaFoldDB" id="A0A6G9QH04"/>
<evidence type="ECO:0000256" key="1">
    <source>
        <dbReference type="ARBA" id="ARBA00022723"/>
    </source>
</evidence>
<dbReference type="EMBL" id="CP050313">
    <property type="protein sequence ID" value="QIR13347.1"/>
    <property type="molecule type" value="Genomic_DNA"/>
</dbReference>
<evidence type="ECO:0000313" key="5">
    <source>
        <dbReference type="Proteomes" id="UP000502608"/>
    </source>
</evidence>
<organism evidence="4 5">
    <name type="scientific">Shewanella aestuarii</name>
    <dbReference type="NCBI Taxonomy" id="1028752"/>
    <lineage>
        <taxon>Bacteria</taxon>
        <taxon>Pseudomonadati</taxon>
        <taxon>Pseudomonadota</taxon>
        <taxon>Gammaproteobacteria</taxon>
        <taxon>Alteromonadales</taxon>
        <taxon>Shewanellaceae</taxon>
        <taxon>Shewanella</taxon>
    </lineage>
</organism>
<dbReference type="GO" id="GO:0046872">
    <property type="term" value="F:metal ion binding"/>
    <property type="evidence" value="ECO:0007669"/>
    <property type="project" value="UniProtKB-KW"/>
</dbReference>
<evidence type="ECO:0000259" key="3">
    <source>
        <dbReference type="Pfam" id="PF06155"/>
    </source>
</evidence>
<dbReference type="Gene3D" id="3.30.2020.30">
    <property type="match status" value="1"/>
</dbReference>
<keyword evidence="1" id="KW-0479">Metal-binding</keyword>
<gene>
    <name evidence="4" type="ORF">HBH39_01605</name>
</gene>
<evidence type="ECO:0000256" key="2">
    <source>
        <dbReference type="ARBA" id="ARBA00023004"/>
    </source>
</evidence>
<keyword evidence="2" id="KW-0408">Iron</keyword>
<name>A0A6G9QH04_9GAMM</name>
<dbReference type="RefSeq" id="WP_167674991.1">
    <property type="nucleotide sequence ID" value="NZ_CP050313.1"/>
</dbReference>